<gene>
    <name evidence="7" type="ORF">BIW53_09710</name>
</gene>
<evidence type="ECO:0000256" key="5">
    <source>
        <dbReference type="ARBA" id="ARBA00023237"/>
    </source>
</evidence>
<reference evidence="7 8" key="1">
    <citation type="submission" date="2016-10" db="EMBL/GenBank/DDBJ databases">
        <title>Pseudoalteromonas amylolytica sp. nov., isolated from the surface seawater.</title>
        <authorList>
            <person name="Wu Y.-H."/>
            <person name="Cheng H."/>
            <person name="Jin X.-B."/>
            <person name="Wang C.-S."/>
            <person name="Xu X.-W."/>
        </authorList>
    </citation>
    <scope>NUCLEOTIDE SEQUENCE [LARGE SCALE GENOMIC DNA]</scope>
    <source>
        <strain evidence="7 8">JCM 12483</strain>
    </source>
</reference>
<protein>
    <recommendedName>
        <fullName evidence="9">Structural protein MipA</fullName>
    </recommendedName>
</protein>
<evidence type="ECO:0008006" key="9">
    <source>
        <dbReference type="Google" id="ProtNLM"/>
    </source>
</evidence>
<feature type="signal peptide" evidence="6">
    <location>
        <begin position="1"/>
        <end position="21"/>
    </location>
</feature>
<evidence type="ECO:0000256" key="4">
    <source>
        <dbReference type="ARBA" id="ARBA00023136"/>
    </source>
</evidence>
<comment type="caution">
    <text evidence="7">The sequence shown here is derived from an EMBL/GenBank/DDBJ whole genome shotgun (WGS) entry which is preliminary data.</text>
</comment>
<evidence type="ECO:0000313" key="8">
    <source>
        <dbReference type="Proteomes" id="UP000180253"/>
    </source>
</evidence>
<dbReference type="InterPro" id="IPR010583">
    <property type="entry name" value="MipA"/>
</dbReference>
<accession>A0A1S1N3G7</accession>
<dbReference type="OrthoDB" id="8562138at2"/>
<dbReference type="PANTHER" id="PTHR38776">
    <property type="entry name" value="MLTA-INTERACTING PROTEIN-RELATED"/>
    <property type="match status" value="1"/>
</dbReference>
<dbReference type="AlphaFoldDB" id="A0A1S1N3G7"/>
<dbReference type="GO" id="GO:0009279">
    <property type="term" value="C:cell outer membrane"/>
    <property type="evidence" value="ECO:0007669"/>
    <property type="project" value="UniProtKB-SubCell"/>
</dbReference>
<name>A0A1S1N3G7_9GAMM</name>
<dbReference type="Pfam" id="PF06629">
    <property type="entry name" value="MipA"/>
    <property type="match status" value="1"/>
</dbReference>
<comment type="similarity">
    <text evidence="2">Belongs to the MipA/OmpV family.</text>
</comment>
<evidence type="ECO:0000256" key="1">
    <source>
        <dbReference type="ARBA" id="ARBA00004442"/>
    </source>
</evidence>
<evidence type="ECO:0000256" key="2">
    <source>
        <dbReference type="ARBA" id="ARBA00005722"/>
    </source>
</evidence>
<comment type="subcellular location">
    <subcellularLocation>
        <location evidence="1">Cell outer membrane</location>
    </subcellularLocation>
</comment>
<evidence type="ECO:0000313" key="7">
    <source>
        <dbReference type="EMBL" id="OHU95629.1"/>
    </source>
</evidence>
<keyword evidence="5" id="KW-0998">Cell outer membrane</keyword>
<proteinExistence type="inferred from homology"/>
<organism evidence="7 8">
    <name type="scientific">Pseudoalteromonas byunsanensis</name>
    <dbReference type="NCBI Taxonomy" id="327939"/>
    <lineage>
        <taxon>Bacteria</taxon>
        <taxon>Pseudomonadati</taxon>
        <taxon>Pseudomonadota</taxon>
        <taxon>Gammaproteobacteria</taxon>
        <taxon>Alteromonadales</taxon>
        <taxon>Pseudoalteromonadaceae</taxon>
        <taxon>Pseudoalteromonas</taxon>
    </lineage>
</organism>
<sequence>MINNIKIFLLLLLCVPMVSKAQEEYGQNGELYWQLSLGAFWVDLTLPKLKGAKSTFSGVSILADARVEYKNFYLRVDSGDFFGGADIGYQLWTNGHEGVDIIYGNYHLSFSQSGYIDDDPTVPTLRGIKERHQDQSFGLAYYRNVGAYSAVVELVYDAFGGSDGWVLHGEATRNFELRNWDVWFNFGVNYYSGNFIDYFYGVDIDEQSIHLPAYQVNGASSVFTQVQANYPIAVDWVFSAGASILVGSSNVTKSPLVESRHASAVFAGVKYVF</sequence>
<dbReference type="PANTHER" id="PTHR38776:SF1">
    <property type="entry name" value="MLTA-INTERACTING PROTEIN-RELATED"/>
    <property type="match status" value="1"/>
</dbReference>
<dbReference type="EMBL" id="MNAN01000030">
    <property type="protein sequence ID" value="OHU95629.1"/>
    <property type="molecule type" value="Genomic_DNA"/>
</dbReference>
<dbReference type="RefSeq" id="WP_070991816.1">
    <property type="nucleotide sequence ID" value="NZ_CBCSHD010000002.1"/>
</dbReference>
<keyword evidence="8" id="KW-1185">Reference proteome</keyword>
<feature type="chain" id="PRO_5010302080" description="Structural protein MipA" evidence="6">
    <location>
        <begin position="22"/>
        <end position="273"/>
    </location>
</feature>
<keyword evidence="4" id="KW-0472">Membrane</keyword>
<evidence type="ECO:0000256" key="3">
    <source>
        <dbReference type="ARBA" id="ARBA00022729"/>
    </source>
</evidence>
<keyword evidence="3 6" id="KW-0732">Signal</keyword>
<dbReference type="STRING" id="327939.BIW53_09710"/>
<evidence type="ECO:0000256" key="6">
    <source>
        <dbReference type="SAM" id="SignalP"/>
    </source>
</evidence>
<dbReference type="Proteomes" id="UP000180253">
    <property type="component" value="Unassembled WGS sequence"/>
</dbReference>